<dbReference type="EMBL" id="CP049916">
    <property type="protein sequence ID" value="QIO10416.1"/>
    <property type="molecule type" value="Genomic_DNA"/>
</dbReference>
<dbReference type="Gene3D" id="3.90.1720.10">
    <property type="entry name" value="endopeptidase domain like (from Nostoc punctiforme)"/>
    <property type="match status" value="1"/>
</dbReference>
<organism evidence="1 2">
    <name type="scientific">Acinetobacter lanii</name>
    <dbReference type="NCBI Taxonomy" id="2715163"/>
    <lineage>
        <taxon>Bacteria</taxon>
        <taxon>Pseudomonadati</taxon>
        <taxon>Pseudomonadota</taxon>
        <taxon>Gammaproteobacteria</taxon>
        <taxon>Moraxellales</taxon>
        <taxon>Moraxellaceae</taxon>
        <taxon>Acinetobacter</taxon>
    </lineage>
</organism>
<dbReference type="NCBIfam" id="NF007458">
    <property type="entry name" value="PRK10030.1"/>
    <property type="match status" value="1"/>
</dbReference>
<dbReference type="AlphaFoldDB" id="A0A6G8S844"/>
<dbReference type="InterPro" id="IPR038765">
    <property type="entry name" value="Papain-like_cys_pep_sf"/>
</dbReference>
<gene>
    <name evidence="1" type="ORF">G8D99_10710</name>
</gene>
<evidence type="ECO:0000313" key="2">
    <source>
        <dbReference type="Proteomes" id="UP000501939"/>
    </source>
</evidence>
<dbReference type="KEGG" id="alj:G8D99_10710"/>
<keyword evidence="2" id="KW-1185">Reference proteome</keyword>
<protein>
    <submittedName>
        <fullName evidence="1">YiiX family permuted papain-like enzyme</fullName>
    </submittedName>
</protein>
<name>A0A6G8S844_9GAMM</name>
<dbReference type="SUPFAM" id="SSF54001">
    <property type="entry name" value="Cysteine proteinases"/>
    <property type="match status" value="1"/>
</dbReference>
<reference evidence="1 2" key="1">
    <citation type="submission" date="2020-03" db="EMBL/GenBank/DDBJ databases">
        <authorList>
            <person name="Zhu W."/>
        </authorList>
    </citation>
    <scope>NUCLEOTIDE SEQUENCE [LARGE SCALE GENOMIC DNA]</scope>
    <source>
        <strain evidence="1 2">185</strain>
    </source>
</reference>
<sequence length="194" mass="22418">MWFTVLAIEAYAQSLSIGLQTGDIIFHQSKSAQSTSIQKATLSPYSHMGLVVQRNQQFWVLEAIQPVQYTPIKKWIERGEQYHYVVKRLKFGLSHTQKQALVTAAERYLAKPYDLYFEWDDRAIYCSEIVWKAYAYALGIELAPLQKLKQFRLADAEVQALMKKRYGQRIPLNETVISPQAIFQSKALVEVARQ</sequence>
<dbReference type="InterPro" id="IPR024453">
    <property type="entry name" value="Peptidase_C92"/>
</dbReference>
<dbReference type="Proteomes" id="UP000501939">
    <property type="component" value="Chromosome"/>
</dbReference>
<evidence type="ECO:0000313" key="1">
    <source>
        <dbReference type="EMBL" id="QIO10416.1"/>
    </source>
</evidence>
<accession>A0A6G8S844</accession>
<dbReference type="Pfam" id="PF05708">
    <property type="entry name" value="Peptidase_C92"/>
    <property type="match status" value="1"/>
</dbReference>
<proteinExistence type="predicted"/>